<gene>
    <name evidence="1" type="ORF">RCOM_0585020</name>
</gene>
<dbReference type="Proteomes" id="UP000008311">
    <property type="component" value="Unassembled WGS sequence"/>
</dbReference>
<dbReference type="InParanoid" id="B9SAD5"/>
<name>B9SAD5_RICCO</name>
<proteinExistence type="predicted"/>
<evidence type="ECO:0000313" key="1">
    <source>
        <dbReference type="EMBL" id="EEF39384.1"/>
    </source>
</evidence>
<dbReference type="EMBL" id="EQ973904">
    <property type="protein sequence ID" value="EEF39384.1"/>
    <property type="molecule type" value="Genomic_DNA"/>
</dbReference>
<evidence type="ECO:0000313" key="2">
    <source>
        <dbReference type="Proteomes" id="UP000008311"/>
    </source>
</evidence>
<organism evidence="1 2">
    <name type="scientific">Ricinus communis</name>
    <name type="common">Castor bean</name>
    <dbReference type="NCBI Taxonomy" id="3988"/>
    <lineage>
        <taxon>Eukaryota</taxon>
        <taxon>Viridiplantae</taxon>
        <taxon>Streptophyta</taxon>
        <taxon>Embryophyta</taxon>
        <taxon>Tracheophyta</taxon>
        <taxon>Spermatophyta</taxon>
        <taxon>Magnoliopsida</taxon>
        <taxon>eudicotyledons</taxon>
        <taxon>Gunneridae</taxon>
        <taxon>Pentapetalae</taxon>
        <taxon>rosids</taxon>
        <taxon>fabids</taxon>
        <taxon>Malpighiales</taxon>
        <taxon>Euphorbiaceae</taxon>
        <taxon>Acalyphoideae</taxon>
        <taxon>Acalypheae</taxon>
        <taxon>Ricinus</taxon>
    </lineage>
</organism>
<accession>B9SAD5</accession>
<sequence length="296" mass="32794">MEFLGWQFGKYTITNFEKTCSLFCYCWQASKGSGQVGGGTPEGLQLKTLTRGLTRMKPGIMFHYNVLFRVIEAYQLGEVFEGNDEVINDGKEIVVAKLTRLIHKELPSLMSFCPGGYHLVFPCLETLTVEGCTQITTRFTVASNCSVHAKNEKPQIVEEDVASGSATVQTAASPIIANEGINWNRCEQHDALPPYMDHEDNGKAVQASSSSCTRPTSTIKSRNLVTKKKKKKVKEGEVNGEQLEKQDHDSHFQGMGCCLNRDGCYCYTVLQLLPPSSLPATCNDFLTKLKLFVGIM</sequence>
<reference evidence="2" key="1">
    <citation type="journal article" date="2010" name="Nat. Biotechnol.">
        <title>Draft genome sequence of the oilseed species Ricinus communis.</title>
        <authorList>
            <person name="Chan A.P."/>
            <person name="Crabtree J."/>
            <person name="Zhao Q."/>
            <person name="Lorenzi H."/>
            <person name="Orvis J."/>
            <person name="Puiu D."/>
            <person name="Melake-Berhan A."/>
            <person name="Jones K.M."/>
            <person name="Redman J."/>
            <person name="Chen G."/>
            <person name="Cahoon E.B."/>
            <person name="Gedil M."/>
            <person name="Stanke M."/>
            <person name="Haas B.J."/>
            <person name="Wortman J.R."/>
            <person name="Fraser-Liggett C.M."/>
            <person name="Ravel J."/>
            <person name="Rabinowicz P.D."/>
        </authorList>
    </citation>
    <scope>NUCLEOTIDE SEQUENCE [LARGE SCALE GENOMIC DNA]</scope>
    <source>
        <strain evidence="2">cv. Hale</strain>
    </source>
</reference>
<protein>
    <submittedName>
        <fullName evidence="1">Uncharacterized protein</fullName>
    </submittedName>
</protein>
<dbReference type="AlphaFoldDB" id="B9SAD5"/>
<keyword evidence="2" id="KW-1185">Reference proteome</keyword>